<proteinExistence type="predicted"/>
<organism evidence="1 2">
    <name type="scientific">Synechococcus phage ACG-2014i</name>
    <dbReference type="NCBI Taxonomy" id="1493513"/>
    <lineage>
        <taxon>Viruses</taxon>
        <taxon>Duplodnaviria</taxon>
        <taxon>Heunggongvirae</taxon>
        <taxon>Uroviricota</taxon>
        <taxon>Caudoviricetes</taxon>
        <taxon>Pantevenvirales</taxon>
        <taxon>Kyanoviridae</taxon>
        <taxon>Chalconvirus</taxon>
        <taxon>Chalconvirus acg2014i</taxon>
    </lineage>
</organism>
<accession>A0A0E3FG86</accession>
<reference evidence="1 2" key="1">
    <citation type="submission" date="2013-12" db="EMBL/GenBank/DDBJ databases">
        <title>Ecological redundancy of diverse viral populations within a natural community.</title>
        <authorList>
            <person name="Gregory A.C."/>
            <person name="LaButti K."/>
            <person name="Copeland A."/>
            <person name="Woyke T."/>
            <person name="Sullivan M.B."/>
        </authorList>
    </citation>
    <scope>NUCLEOTIDE SEQUENCE [LARGE SCALE GENOMIC DNA]</scope>
    <source>
        <strain evidence="1">Syn7803US120</strain>
    </source>
</reference>
<dbReference type="EMBL" id="KJ019082">
    <property type="protein sequence ID" value="AIX26786.1"/>
    <property type="molecule type" value="Genomic_DNA"/>
</dbReference>
<gene>
    <name evidence="1" type="ORF">Syn7803US120_65</name>
</gene>
<keyword evidence="2" id="KW-1185">Reference proteome</keyword>
<dbReference type="RefSeq" id="YP_009140854.1">
    <property type="nucleotide sequence ID" value="NC_027132.1"/>
</dbReference>
<dbReference type="KEGG" id="vg:24404912"/>
<dbReference type="GeneID" id="24404912"/>
<evidence type="ECO:0000313" key="1">
    <source>
        <dbReference type="EMBL" id="AIX26786.1"/>
    </source>
</evidence>
<protein>
    <submittedName>
        <fullName evidence="1">Uncharacterized protein</fullName>
    </submittedName>
</protein>
<sequence length="69" mass="8104">MVFIYSKANELVYTLDGNHQRILMYHPLLSDGNVESNRGAYEYVEFDELDDDTLEEADRCHKLLLDEVH</sequence>
<evidence type="ECO:0000313" key="2">
    <source>
        <dbReference type="Proteomes" id="UP000033009"/>
    </source>
</evidence>
<dbReference type="Proteomes" id="UP000033009">
    <property type="component" value="Segment"/>
</dbReference>
<name>A0A0E3FG86_9CAUD</name>